<evidence type="ECO:0000313" key="2">
    <source>
        <dbReference type="Proteomes" id="UP000309544"/>
    </source>
</evidence>
<dbReference type="InterPro" id="IPR026041">
    <property type="entry name" value="ElbB"/>
</dbReference>
<proteinExistence type="predicted"/>
<dbReference type="NCBIfam" id="NF008747">
    <property type="entry name" value="PRK11780.1"/>
    <property type="match status" value="1"/>
</dbReference>
<dbReference type="Proteomes" id="UP000309544">
    <property type="component" value="Unassembled WGS sequence"/>
</dbReference>
<dbReference type="Gene3D" id="3.40.50.880">
    <property type="match status" value="1"/>
</dbReference>
<dbReference type="InterPro" id="IPR029062">
    <property type="entry name" value="Class_I_gatase-like"/>
</dbReference>
<gene>
    <name evidence="1" type="primary">elbB</name>
    <name evidence="1" type="ORF">FGF68_06570</name>
</gene>
<protein>
    <submittedName>
        <fullName evidence="1">Isoprenoid biosynthesis glyoxalase ElbB</fullName>
        <ecNumber evidence="1">4.2.1.-</ecNumber>
    </submittedName>
</protein>
<keyword evidence="2" id="KW-1185">Reference proteome</keyword>
<dbReference type="PIRSF" id="PIRSF006320">
    <property type="entry name" value="Elb2"/>
    <property type="match status" value="1"/>
</dbReference>
<organism evidence="1 2">
    <name type="scientific">Prosthecochloris vibrioformis</name>
    <name type="common">Chlorobium vibrioforme</name>
    <dbReference type="NCBI Taxonomy" id="1098"/>
    <lineage>
        <taxon>Bacteria</taxon>
        <taxon>Pseudomonadati</taxon>
        <taxon>Chlorobiota</taxon>
        <taxon>Chlorobiia</taxon>
        <taxon>Chlorobiales</taxon>
        <taxon>Chlorobiaceae</taxon>
        <taxon>Prosthecochloris</taxon>
    </lineage>
</organism>
<dbReference type="PANTHER" id="PTHR10224">
    <property type="entry name" value="ES1 PROTEIN HOMOLOG, MITOCHONDRIAL"/>
    <property type="match status" value="1"/>
</dbReference>
<evidence type="ECO:0000313" key="1">
    <source>
        <dbReference type="EMBL" id="TNJ36764.1"/>
    </source>
</evidence>
<dbReference type="EMBL" id="VDCI01000004">
    <property type="protein sequence ID" value="TNJ36764.1"/>
    <property type="molecule type" value="Genomic_DNA"/>
</dbReference>
<dbReference type="AlphaFoldDB" id="A0A5C4S055"/>
<comment type="caution">
    <text evidence="1">The sequence shown here is derived from an EMBL/GenBank/DDBJ whole genome shotgun (WGS) entry which is preliminary data.</text>
</comment>
<dbReference type="GO" id="GO:0016829">
    <property type="term" value="F:lyase activity"/>
    <property type="evidence" value="ECO:0007669"/>
    <property type="project" value="UniProtKB-KW"/>
</dbReference>
<reference evidence="1 2" key="1">
    <citation type="submission" date="2019-05" db="EMBL/GenBank/DDBJ databases">
        <title>Draft Whole-Genome sequence of the green sulfur bacterium Prosthecochloris vibrioformis DSM 260.</title>
        <authorList>
            <person name="Meyer T.E."/>
            <person name="Kyndt J.A."/>
        </authorList>
    </citation>
    <scope>NUCLEOTIDE SEQUENCE [LARGE SCALE GENOMIC DNA]</scope>
    <source>
        <strain evidence="1 2">DSM 260</strain>
    </source>
</reference>
<dbReference type="PANTHER" id="PTHR10224:SF12">
    <property type="entry name" value="GLYOXALASE ELBB"/>
    <property type="match status" value="1"/>
</dbReference>
<dbReference type="EC" id="4.2.1.-" evidence="1"/>
<name>A0A5C4S055_PROVB</name>
<keyword evidence="1" id="KW-0456">Lyase</keyword>
<dbReference type="SUPFAM" id="SSF52317">
    <property type="entry name" value="Class I glutamine amidotransferase-like"/>
    <property type="match status" value="1"/>
</dbReference>
<dbReference type="CDD" id="cd03133">
    <property type="entry name" value="GATase1_ES1"/>
    <property type="match status" value="1"/>
</dbReference>
<accession>A0A5C4S055</accession>
<sequence>MKRIGVLLSGCGVMDGSEINEAVLTLLAIDLAGAEAVCLAPDIPQHHVINHITGREMEEKRNVLVESARIARGEIHDLATIDTLDLDALILPGGYGAAKNLSDYAYKGSEMEVLPAVADAIRNFYTAGKPLGFICISPVIAARVLGSEQVEVTIGNDTTNAEAIEKFGATHVNCKVSNIHTSKEGKVLSTPAYMLGPTIGEVAKGIEKLVNAVVALA</sequence>
<dbReference type="RefSeq" id="WP_068866417.1">
    <property type="nucleotide sequence ID" value="NZ_VDCI01000004.1"/>
</dbReference>